<evidence type="ECO:0000259" key="1">
    <source>
        <dbReference type="Pfam" id="PF01370"/>
    </source>
</evidence>
<dbReference type="AlphaFoldDB" id="A0AAP6JDV4"/>
<keyword evidence="3" id="KW-1185">Reference proteome</keyword>
<feature type="domain" description="NAD-dependent epimerase/dehydratase" evidence="1">
    <location>
        <begin position="6"/>
        <end position="213"/>
    </location>
</feature>
<dbReference type="SUPFAM" id="SSF51735">
    <property type="entry name" value="NAD(P)-binding Rossmann-fold domains"/>
    <property type="match status" value="1"/>
</dbReference>
<gene>
    <name evidence="2" type="ORF">VCB98_04680</name>
</gene>
<dbReference type="CDD" id="cd05271">
    <property type="entry name" value="NDUFA9_like_SDR_a"/>
    <property type="match status" value="1"/>
</dbReference>
<dbReference type="InterPro" id="IPR001509">
    <property type="entry name" value="Epimerase_deHydtase"/>
</dbReference>
<dbReference type="Pfam" id="PF01370">
    <property type="entry name" value="Epimerase"/>
    <property type="match status" value="1"/>
</dbReference>
<dbReference type="RefSeq" id="WP_346050746.1">
    <property type="nucleotide sequence ID" value="NZ_JAYGII010000006.1"/>
</dbReference>
<dbReference type="InterPro" id="IPR036291">
    <property type="entry name" value="NAD(P)-bd_dom_sf"/>
</dbReference>
<dbReference type="Gene3D" id="3.40.50.720">
    <property type="entry name" value="NAD(P)-binding Rossmann-like Domain"/>
    <property type="match status" value="1"/>
</dbReference>
<name>A0AAP6JDV4_9GAMM</name>
<dbReference type="Proteomes" id="UP001302316">
    <property type="component" value="Unassembled WGS sequence"/>
</dbReference>
<reference evidence="2 3" key="1">
    <citation type="submission" date="2023-12" db="EMBL/GenBank/DDBJ databases">
        <title>Whole-genome sequencing of halo(alkali)philic microorganisms from hypersaline lakes.</title>
        <authorList>
            <person name="Sorokin D.Y."/>
            <person name="Merkel A.Y."/>
            <person name="Messina E."/>
            <person name="Yakimov M."/>
        </authorList>
    </citation>
    <scope>NUCLEOTIDE SEQUENCE [LARGE SCALE GENOMIC DNA]</scope>
    <source>
        <strain evidence="2 3">AB-CW1</strain>
    </source>
</reference>
<dbReference type="PANTHER" id="PTHR12126">
    <property type="entry name" value="NADH-UBIQUINONE OXIDOREDUCTASE 39 KDA SUBUNIT-RELATED"/>
    <property type="match status" value="1"/>
</dbReference>
<proteinExistence type="predicted"/>
<evidence type="ECO:0000313" key="3">
    <source>
        <dbReference type="Proteomes" id="UP001302316"/>
    </source>
</evidence>
<dbReference type="PANTHER" id="PTHR12126:SF11">
    <property type="entry name" value="NADH DEHYDROGENASE [UBIQUINONE] 1 ALPHA SUBCOMPLEX SUBUNIT 9, MITOCHONDRIAL"/>
    <property type="match status" value="1"/>
</dbReference>
<sequence>MQYRSVCVLGGTGFVGRHLAARLARDGVQVKILTRHAQGHEALSVLPTVRLVTADCHDPAVLEREFRGMDAVINLVGILNESKRRGATFRQAHVELTRKVLDACTKTGVRRLLHMSSLGADASGPSQNLRSKGEAEGLIQVHSNRELEPTIFQPSAIFGPEDTLFNRFAGLLRLMPVIPLACPDARLKPVYVGDVVEAFLAALGDRSTIGQRYQLCGPDVMSLREIVEYTAATMGKRRWIVGLPDLLARLQARVMEWVPGKPFTRDNYRSLQVDNVCNEDGLARLGIEASGVDAVVPNYLGSQGLRARFADMRRVAKR</sequence>
<protein>
    <submittedName>
        <fullName evidence="2">Complex I NDUFA9 subunit family protein</fullName>
    </submittedName>
</protein>
<organism evidence="2 3">
    <name type="scientific">Natronospira elongata</name>
    <dbReference type="NCBI Taxonomy" id="3110268"/>
    <lineage>
        <taxon>Bacteria</taxon>
        <taxon>Pseudomonadati</taxon>
        <taxon>Pseudomonadota</taxon>
        <taxon>Gammaproteobacteria</taxon>
        <taxon>Natronospirales</taxon>
        <taxon>Natronospiraceae</taxon>
        <taxon>Natronospira</taxon>
    </lineage>
</organism>
<dbReference type="GO" id="GO:0044877">
    <property type="term" value="F:protein-containing complex binding"/>
    <property type="evidence" value="ECO:0007669"/>
    <property type="project" value="TreeGrafter"/>
</dbReference>
<evidence type="ECO:0000313" key="2">
    <source>
        <dbReference type="EMBL" id="MEA5445115.1"/>
    </source>
</evidence>
<dbReference type="EMBL" id="JAYGII010000006">
    <property type="protein sequence ID" value="MEA5445115.1"/>
    <property type="molecule type" value="Genomic_DNA"/>
</dbReference>
<dbReference type="InterPro" id="IPR051207">
    <property type="entry name" value="ComplexI_NDUFA9_subunit"/>
</dbReference>
<accession>A0AAP6JDV4</accession>
<comment type="caution">
    <text evidence="2">The sequence shown here is derived from an EMBL/GenBank/DDBJ whole genome shotgun (WGS) entry which is preliminary data.</text>
</comment>